<dbReference type="InterPro" id="IPR008927">
    <property type="entry name" value="6-PGluconate_DH-like_C_sf"/>
</dbReference>
<evidence type="ECO:0000256" key="1">
    <source>
        <dbReference type="ARBA" id="ARBA00002919"/>
    </source>
</evidence>
<dbReference type="UniPathway" id="UPA00028">
    <property type="reaction ID" value="UER00004"/>
</dbReference>
<dbReference type="GO" id="GO:0008677">
    <property type="term" value="F:2-dehydropantoate 2-reductase activity"/>
    <property type="evidence" value="ECO:0007669"/>
    <property type="project" value="UniProtKB-EC"/>
</dbReference>
<dbReference type="Proteomes" id="UP000315215">
    <property type="component" value="Chromosome"/>
</dbReference>
<comment type="pathway">
    <text evidence="2 11">Cofactor biosynthesis; (R)-pantothenate biosynthesis; (R)-pantoate from 3-methyl-2-oxobutanoate: step 2/2.</text>
</comment>
<dbReference type="PANTHER" id="PTHR43765">
    <property type="entry name" value="2-DEHYDROPANTOATE 2-REDUCTASE-RELATED"/>
    <property type="match status" value="1"/>
</dbReference>
<dbReference type="EMBL" id="CP041666">
    <property type="protein sequence ID" value="QDP40082.1"/>
    <property type="molecule type" value="Genomic_DNA"/>
</dbReference>
<evidence type="ECO:0000259" key="13">
    <source>
        <dbReference type="Pfam" id="PF02558"/>
    </source>
</evidence>
<name>A0A516KFA0_9BACI</name>
<dbReference type="InterPro" id="IPR013332">
    <property type="entry name" value="KPR_N"/>
</dbReference>
<keyword evidence="12" id="KW-1133">Transmembrane helix</keyword>
<comment type="catalytic activity">
    <reaction evidence="10 11">
        <text>(R)-pantoate + NADP(+) = 2-dehydropantoate + NADPH + H(+)</text>
        <dbReference type="Rhea" id="RHEA:16233"/>
        <dbReference type="ChEBI" id="CHEBI:11561"/>
        <dbReference type="ChEBI" id="CHEBI:15378"/>
        <dbReference type="ChEBI" id="CHEBI:15980"/>
        <dbReference type="ChEBI" id="CHEBI:57783"/>
        <dbReference type="ChEBI" id="CHEBI:58349"/>
        <dbReference type="EC" id="1.1.1.169"/>
    </reaction>
</comment>
<keyword evidence="16" id="KW-1185">Reference proteome</keyword>
<evidence type="ECO:0000256" key="10">
    <source>
        <dbReference type="ARBA" id="ARBA00048793"/>
    </source>
</evidence>
<proteinExistence type="inferred from homology"/>
<evidence type="ECO:0000259" key="14">
    <source>
        <dbReference type="Pfam" id="PF08546"/>
    </source>
</evidence>
<dbReference type="InterPro" id="IPR003710">
    <property type="entry name" value="ApbA"/>
</dbReference>
<dbReference type="Pfam" id="PF02558">
    <property type="entry name" value="ApbA"/>
    <property type="match status" value="1"/>
</dbReference>
<dbReference type="SUPFAM" id="SSF51735">
    <property type="entry name" value="NAD(P)-binding Rossmann-fold domains"/>
    <property type="match status" value="1"/>
</dbReference>
<dbReference type="KEGG" id="aqt:FN924_07820"/>
<feature type="transmembrane region" description="Helical" evidence="12">
    <location>
        <begin position="12"/>
        <end position="30"/>
    </location>
</feature>
<evidence type="ECO:0000256" key="9">
    <source>
        <dbReference type="ARBA" id="ARBA00032024"/>
    </source>
</evidence>
<keyword evidence="12" id="KW-0812">Transmembrane</keyword>
<dbReference type="EC" id="1.1.1.169" evidence="4 11"/>
<feature type="domain" description="Ketopantoate reductase N-terminal" evidence="13">
    <location>
        <begin position="13"/>
        <end position="153"/>
    </location>
</feature>
<protein>
    <recommendedName>
        <fullName evidence="5 11">2-dehydropantoate 2-reductase</fullName>
        <ecNumber evidence="4 11">1.1.1.169</ecNumber>
    </recommendedName>
    <alternativeName>
        <fullName evidence="9 11">Ketopantoate reductase</fullName>
    </alternativeName>
</protein>
<evidence type="ECO:0000256" key="7">
    <source>
        <dbReference type="ARBA" id="ARBA00022857"/>
    </source>
</evidence>
<dbReference type="AlphaFoldDB" id="A0A516KFA0"/>
<dbReference type="InterPro" id="IPR013328">
    <property type="entry name" value="6PGD_dom2"/>
</dbReference>
<dbReference type="GO" id="GO:0050661">
    <property type="term" value="F:NADP binding"/>
    <property type="evidence" value="ECO:0007669"/>
    <property type="project" value="TreeGrafter"/>
</dbReference>
<dbReference type="Gene3D" id="3.40.50.720">
    <property type="entry name" value="NAD(P)-binding Rossmann-like Domain"/>
    <property type="match status" value="1"/>
</dbReference>
<dbReference type="Pfam" id="PF08546">
    <property type="entry name" value="ApbA_C"/>
    <property type="match status" value="1"/>
</dbReference>
<reference evidence="15 16" key="1">
    <citation type="submission" date="2019-07" db="EMBL/GenBank/DDBJ databases">
        <authorList>
            <person name="Li J."/>
        </authorList>
    </citation>
    <scope>NUCLEOTIDE SEQUENCE [LARGE SCALE GENOMIC DNA]</scope>
    <source>
        <strain evidence="15 16">TKL69</strain>
    </source>
</reference>
<accession>A0A516KFA0</accession>
<evidence type="ECO:0000256" key="6">
    <source>
        <dbReference type="ARBA" id="ARBA00022655"/>
    </source>
</evidence>
<evidence type="ECO:0000256" key="12">
    <source>
        <dbReference type="SAM" id="Phobius"/>
    </source>
</evidence>
<evidence type="ECO:0000256" key="8">
    <source>
        <dbReference type="ARBA" id="ARBA00023002"/>
    </source>
</evidence>
<dbReference type="InterPro" id="IPR050838">
    <property type="entry name" value="Ketopantoate_reductase"/>
</dbReference>
<dbReference type="NCBIfam" id="TIGR00745">
    <property type="entry name" value="apbA_panE"/>
    <property type="match status" value="1"/>
</dbReference>
<evidence type="ECO:0000256" key="2">
    <source>
        <dbReference type="ARBA" id="ARBA00004994"/>
    </source>
</evidence>
<dbReference type="InterPro" id="IPR036291">
    <property type="entry name" value="NAD(P)-bd_dom_sf"/>
</dbReference>
<evidence type="ECO:0000256" key="4">
    <source>
        <dbReference type="ARBA" id="ARBA00013014"/>
    </source>
</evidence>
<keyword evidence="8 11" id="KW-0560">Oxidoreductase</keyword>
<comment type="similarity">
    <text evidence="3 11">Belongs to the ketopantoate reductase family.</text>
</comment>
<gene>
    <name evidence="15" type="ORF">FN924_07820</name>
</gene>
<comment type="function">
    <text evidence="1 11">Catalyzes the NADPH-dependent reduction of ketopantoate into pantoic acid.</text>
</comment>
<evidence type="ECO:0000256" key="5">
    <source>
        <dbReference type="ARBA" id="ARBA00019465"/>
    </source>
</evidence>
<evidence type="ECO:0000256" key="11">
    <source>
        <dbReference type="RuleBase" id="RU362068"/>
    </source>
</evidence>
<evidence type="ECO:0000313" key="16">
    <source>
        <dbReference type="Proteomes" id="UP000315215"/>
    </source>
</evidence>
<sequence length="304" mass="34945">MRYRCDRSEKVRVGVIGGGAVGLLTAYFLSAQHDVTIYVRRQEQKSVLIQQGVVVEPYVRKKSIKVKCIEDMVEPDIFLICVKSYHLPALLPSLESIRCPILFMQNGMGHIKWIKEAALPSNIGIAVFEHGVRKINDNKVLHTGVGRVRVGAFTEDDLDILHYVSLLHQDVFPFYQEMDWETVLQEKLIANAVINPITAIFQVENGVLLENPHLAWMAKKVCEEVATSLGQPWEKKWEYVKGIIQSTKENRSSMLVDMDHCRKTEVEEILGYLLDRAKEEIPYVHYLYHSIKALERQKRGDVEW</sequence>
<evidence type="ECO:0000256" key="3">
    <source>
        <dbReference type="ARBA" id="ARBA00007870"/>
    </source>
</evidence>
<keyword evidence="12" id="KW-0472">Membrane</keyword>
<dbReference type="GO" id="GO:0015940">
    <property type="term" value="P:pantothenate biosynthetic process"/>
    <property type="evidence" value="ECO:0007669"/>
    <property type="project" value="UniProtKB-UniPathway"/>
</dbReference>
<organism evidence="15 16">
    <name type="scientific">Radiobacillus deserti</name>
    <dbReference type="NCBI Taxonomy" id="2594883"/>
    <lineage>
        <taxon>Bacteria</taxon>
        <taxon>Bacillati</taxon>
        <taxon>Bacillota</taxon>
        <taxon>Bacilli</taxon>
        <taxon>Bacillales</taxon>
        <taxon>Bacillaceae</taxon>
        <taxon>Radiobacillus</taxon>
    </lineage>
</organism>
<feature type="domain" description="Ketopantoate reductase C-terminal" evidence="14">
    <location>
        <begin position="180"/>
        <end position="295"/>
    </location>
</feature>
<keyword evidence="6 11" id="KW-0566">Pantothenate biosynthesis</keyword>
<dbReference type="SUPFAM" id="SSF48179">
    <property type="entry name" value="6-phosphogluconate dehydrogenase C-terminal domain-like"/>
    <property type="match status" value="1"/>
</dbReference>
<keyword evidence="7 11" id="KW-0521">NADP</keyword>
<dbReference type="GO" id="GO:0005737">
    <property type="term" value="C:cytoplasm"/>
    <property type="evidence" value="ECO:0007669"/>
    <property type="project" value="TreeGrafter"/>
</dbReference>
<evidence type="ECO:0000313" key="15">
    <source>
        <dbReference type="EMBL" id="QDP40082.1"/>
    </source>
</evidence>
<dbReference type="Gene3D" id="1.10.1040.10">
    <property type="entry name" value="N-(1-d-carboxylethyl)-l-norvaline Dehydrogenase, domain 2"/>
    <property type="match status" value="1"/>
</dbReference>
<dbReference type="InterPro" id="IPR013752">
    <property type="entry name" value="KPA_reductase"/>
</dbReference>
<dbReference type="PANTHER" id="PTHR43765:SF2">
    <property type="entry name" value="2-DEHYDROPANTOATE 2-REDUCTASE"/>
    <property type="match status" value="1"/>
</dbReference>